<dbReference type="Pfam" id="PF13853">
    <property type="entry name" value="7tm_4"/>
    <property type="match status" value="1"/>
</dbReference>
<feature type="transmembrane region" description="Helical" evidence="14">
    <location>
        <begin position="70"/>
        <end position="91"/>
    </location>
</feature>
<keyword evidence="7 13" id="KW-0297">G-protein coupled receptor</keyword>
<feature type="transmembrane region" description="Helical" evidence="14">
    <location>
        <begin position="282"/>
        <end position="301"/>
    </location>
</feature>
<keyword evidence="6 14" id="KW-1133">Transmembrane helix</keyword>
<dbReference type="InterPro" id="IPR000725">
    <property type="entry name" value="Olfact_rcpt"/>
</dbReference>
<comment type="similarity">
    <text evidence="13">Belongs to the G-protein coupled receptor 1 family.</text>
</comment>
<evidence type="ECO:0000256" key="2">
    <source>
        <dbReference type="ARBA" id="ARBA00022475"/>
    </source>
</evidence>
<protein>
    <recommendedName>
        <fullName evidence="14">Olfactory receptor</fullName>
    </recommendedName>
</protein>
<comment type="caution">
    <text evidence="16">The sequence shown here is derived from an EMBL/GenBank/DDBJ whole genome shotgun (WGS) entry which is preliminary data.</text>
</comment>
<keyword evidence="9" id="KW-1015">Disulfide bond</keyword>
<evidence type="ECO:0000256" key="1">
    <source>
        <dbReference type="ARBA" id="ARBA00004651"/>
    </source>
</evidence>
<name>A0A8T2IFY1_9PIPI</name>
<feature type="transmembrane region" description="Helical" evidence="14">
    <location>
        <begin position="211"/>
        <end position="235"/>
    </location>
</feature>
<sequence length="322" mass="35804">MCGEGRISTNTNNQTKIKEFVLLGIEGPQTLKLSLFFVFLILYIMTTCGNLVIIVLYLQTQPLRSPLYFFLSNLALSDILLATSVVPNLLCTLSSGRETIMSTSGCIIQVLASGSSTAAESNLLTVMSYDRYLAVCNPLHYNRVMTPRRCSFLVSLCWFLSLLYTFIAIMEILDLEFCGCNVINYTYCDIIPLLDISCKNSQILEISTTVISFPAVVFPFCFTILSYINISLAVFRISSNTGRKKAFSTCSSHLGVVCTYFGVLIAKYTVSSKGRSVTINKAISMVYTVVTPLLNPIIYSFRNQEIKGAVTKWICVNLNLYT</sequence>
<dbReference type="FunFam" id="1.20.1070.10:FF:000010">
    <property type="entry name" value="Olfactory receptor"/>
    <property type="match status" value="1"/>
</dbReference>
<evidence type="ECO:0000256" key="4">
    <source>
        <dbReference type="ARBA" id="ARBA00022692"/>
    </source>
</evidence>
<accession>A0A8T2IFY1</accession>
<dbReference type="AlphaFoldDB" id="A0A8T2IFY1"/>
<evidence type="ECO:0000256" key="8">
    <source>
        <dbReference type="ARBA" id="ARBA00023136"/>
    </source>
</evidence>
<dbReference type="PRINTS" id="PR00245">
    <property type="entry name" value="OLFACTORYR"/>
</dbReference>
<keyword evidence="11" id="KW-0325">Glycoprotein</keyword>
<dbReference type="GO" id="GO:0004984">
    <property type="term" value="F:olfactory receptor activity"/>
    <property type="evidence" value="ECO:0007669"/>
    <property type="project" value="InterPro"/>
</dbReference>
<evidence type="ECO:0000256" key="11">
    <source>
        <dbReference type="ARBA" id="ARBA00023180"/>
    </source>
</evidence>
<dbReference type="PROSITE" id="PS00237">
    <property type="entry name" value="G_PROTEIN_RECEP_F1_1"/>
    <property type="match status" value="1"/>
</dbReference>
<dbReference type="InterPro" id="IPR000276">
    <property type="entry name" value="GPCR_Rhodpsn"/>
</dbReference>
<keyword evidence="2 14" id="KW-1003">Cell membrane</keyword>
<comment type="subcellular location">
    <subcellularLocation>
        <location evidence="1 14">Cell membrane</location>
        <topology evidence="1 14">Multi-pass membrane protein</topology>
    </subcellularLocation>
</comment>
<dbReference type="GO" id="GO:0004930">
    <property type="term" value="F:G protein-coupled receptor activity"/>
    <property type="evidence" value="ECO:0007669"/>
    <property type="project" value="UniProtKB-KW"/>
</dbReference>
<evidence type="ECO:0000313" key="16">
    <source>
        <dbReference type="EMBL" id="KAG8431865.1"/>
    </source>
</evidence>
<feature type="transmembrane region" description="Helical" evidence="14">
    <location>
        <begin position="247"/>
        <end position="270"/>
    </location>
</feature>
<keyword evidence="10 13" id="KW-0675">Receptor</keyword>
<evidence type="ECO:0000256" key="10">
    <source>
        <dbReference type="ARBA" id="ARBA00023170"/>
    </source>
</evidence>
<dbReference type="InterPro" id="IPR017452">
    <property type="entry name" value="GPCR_Rhodpsn_7TM"/>
</dbReference>
<proteinExistence type="inferred from homology"/>
<evidence type="ECO:0000256" key="5">
    <source>
        <dbReference type="ARBA" id="ARBA00022725"/>
    </source>
</evidence>
<dbReference type="GO" id="GO:0005886">
    <property type="term" value="C:plasma membrane"/>
    <property type="evidence" value="ECO:0007669"/>
    <property type="project" value="UniProtKB-SubCell"/>
</dbReference>
<evidence type="ECO:0000256" key="6">
    <source>
        <dbReference type="ARBA" id="ARBA00022989"/>
    </source>
</evidence>
<keyword evidence="3 14" id="KW-0716">Sensory transduction</keyword>
<evidence type="ECO:0000256" key="14">
    <source>
        <dbReference type="RuleBase" id="RU363047"/>
    </source>
</evidence>
<feature type="transmembrane region" description="Helical" evidence="14">
    <location>
        <begin position="150"/>
        <end position="169"/>
    </location>
</feature>
<dbReference type="PRINTS" id="PR00237">
    <property type="entry name" value="GPCRRHODOPSN"/>
</dbReference>
<evidence type="ECO:0000256" key="13">
    <source>
        <dbReference type="RuleBase" id="RU000688"/>
    </source>
</evidence>
<keyword evidence="5 14" id="KW-0552">Olfaction</keyword>
<dbReference type="InterPro" id="IPR050939">
    <property type="entry name" value="Olfactory_GPCR1"/>
</dbReference>
<keyword evidence="12 13" id="KW-0807">Transducer</keyword>
<dbReference type="OrthoDB" id="5967130at2759"/>
<organism evidence="16 17">
    <name type="scientific">Hymenochirus boettgeri</name>
    <name type="common">Congo dwarf clawed frog</name>
    <dbReference type="NCBI Taxonomy" id="247094"/>
    <lineage>
        <taxon>Eukaryota</taxon>
        <taxon>Metazoa</taxon>
        <taxon>Chordata</taxon>
        <taxon>Craniata</taxon>
        <taxon>Vertebrata</taxon>
        <taxon>Euteleostomi</taxon>
        <taxon>Amphibia</taxon>
        <taxon>Batrachia</taxon>
        <taxon>Anura</taxon>
        <taxon>Pipoidea</taxon>
        <taxon>Pipidae</taxon>
        <taxon>Pipinae</taxon>
        <taxon>Hymenochirus</taxon>
    </lineage>
</organism>
<dbReference type="EMBL" id="JAACNH010000057">
    <property type="protein sequence ID" value="KAG8431865.1"/>
    <property type="molecule type" value="Genomic_DNA"/>
</dbReference>
<dbReference type="Gene3D" id="1.20.1070.10">
    <property type="entry name" value="Rhodopsin 7-helix transmembrane proteins"/>
    <property type="match status" value="1"/>
</dbReference>
<evidence type="ECO:0000256" key="7">
    <source>
        <dbReference type="ARBA" id="ARBA00023040"/>
    </source>
</evidence>
<evidence type="ECO:0000256" key="3">
    <source>
        <dbReference type="ARBA" id="ARBA00022606"/>
    </source>
</evidence>
<feature type="domain" description="G-protein coupled receptors family 1 profile" evidence="15">
    <location>
        <begin position="49"/>
        <end position="299"/>
    </location>
</feature>
<keyword evidence="4 13" id="KW-0812">Transmembrane</keyword>
<evidence type="ECO:0000313" key="17">
    <source>
        <dbReference type="Proteomes" id="UP000812440"/>
    </source>
</evidence>
<keyword evidence="8 14" id="KW-0472">Membrane</keyword>
<evidence type="ECO:0000256" key="9">
    <source>
        <dbReference type="ARBA" id="ARBA00023157"/>
    </source>
</evidence>
<dbReference type="Proteomes" id="UP000812440">
    <property type="component" value="Unassembled WGS sequence"/>
</dbReference>
<evidence type="ECO:0000259" key="15">
    <source>
        <dbReference type="PROSITE" id="PS50262"/>
    </source>
</evidence>
<dbReference type="PANTHER" id="PTHR24242">
    <property type="entry name" value="G-PROTEIN COUPLED RECEPTOR"/>
    <property type="match status" value="1"/>
</dbReference>
<feature type="transmembrane region" description="Helical" evidence="14">
    <location>
        <begin position="35"/>
        <end position="58"/>
    </location>
</feature>
<evidence type="ECO:0000256" key="12">
    <source>
        <dbReference type="ARBA" id="ARBA00023224"/>
    </source>
</evidence>
<dbReference type="PROSITE" id="PS50262">
    <property type="entry name" value="G_PROTEIN_RECEP_F1_2"/>
    <property type="match status" value="1"/>
</dbReference>
<dbReference type="PANTHER" id="PTHR24242:SF409">
    <property type="entry name" value="OLFACTORY RECEPTOR"/>
    <property type="match status" value="1"/>
</dbReference>
<keyword evidence="17" id="KW-1185">Reference proteome</keyword>
<reference evidence="16" key="1">
    <citation type="thesis" date="2020" institute="ProQuest LLC" country="789 East Eisenhower Parkway, Ann Arbor, MI, USA">
        <title>Comparative Genomics and Chromosome Evolution.</title>
        <authorList>
            <person name="Mudd A.B."/>
        </authorList>
    </citation>
    <scope>NUCLEOTIDE SEQUENCE</scope>
    <source>
        <strain evidence="16">Female2</strain>
        <tissue evidence="16">Blood</tissue>
    </source>
</reference>
<gene>
    <name evidence="16" type="ORF">GDO86_019712</name>
</gene>
<dbReference type="SUPFAM" id="SSF81321">
    <property type="entry name" value="Family A G protein-coupled receptor-like"/>
    <property type="match status" value="1"/>
</dbReference>